<keyword evidence="2" id="KW-1185">Reference proteome</keyword>
<comment type="caution">
    <text evidence="1">The sequence shown here is derived from an EMBL/GenBank/DDBJ whole genome shotgun (WGS) entry which is preliminary data.</text>
</comment>
<reference evidence="2" key="1">
    <citation type="journal article" date="2019" name="Int. J. Syst. Evol. Microbiol.">
        <title>The Global Catalogue of Microorganisms (GCM) 10K type strain sequencing project: providing services to taxonomists for standard genome sequencing and annotation.</title>
        <authorList>
            <consortium name="The Broad Institute Genomics Platform"/>
            <consortium name="The Broad Institute Genome Sequencing Center for Infectious Disease"/>
            <person name="Wu L."/>
            <person name="Ma J."/>
        </authorList>
    </citation>
    <scope>NUCLEOTIDE SEQUENCE [LARGE SCALE GENOMIC DNA]</scope>
    <source>
        <strain evidence="2">CGMCC 1.15461</strain>
    </source>
</reference>
<gene>
    <name evidence="1" type="ORF">GCM10007424_19100</name>
</gene>
<proteinExistence type="predicted"/>
<dbReference type="RefSeq" id="WP_188621054.1">
    <property type="nucleotide sequence ID" value="NZ_BMJE01000004.1"/>
</dbReference>
<name>A0ABQ1K071_9FLAO</name>
<evidence type="ECO:0000313" key="1">
    <source>
        <dbReference type="EMBL" id="GGB79122.1"/>
    </source>
</evidence>
<dbReference type="EMBL" id="BMJE01000004">
    <property type="protein sequence ID" value="GGB79122.1"/>
    <property type="molecule type" value="Genomic_DNA"/>
</dbReference>
<sequence>MNIDIHIEPNTHAIYAIRLVPGKWKEIFSKGNYAVLIAECLNECVYENDMHINGYLITYNSVCLLLSNDIECQQKITLFMKKVKTAVLEVANKHEREKIVLHHLFRQYTITDTALIYLLTGRDFQLPYYDPNVSQLREKLNNEPFCSVVDYSGAKSPVVIEKKEPKIEIIITSTDTINLQNDYFFNTL</sequence>
<dbReference type="Proteomes" id="UP000615760">
    <property type="component" value="Unassembled WGS sequence"/>
</dbReference>
<organism evidence="1 2">
    <name type="scientific">Flavobacterium suaedae</name>
    <dbReference type="NCBI Taxonomy" id="1767027"/>
    <lineage>
        <taxon>Bacteria</taxon>
        <taxon>Pseudomonadati</taxon>
        <taxon>Bacteroidota</taxon>
        <taxon>Flavobacteriia</taxon>
        <taxon>Flavobacteriales</taxon>
        <taxon>Flavobacteriaceae</taxon>
        <taxon>Flavobacterium</taxon>
    </lineage>
</organism>
<accession>A0ABQ1K071</accession>
<evidence type="ECO:0000313" key="2">
    <source>
        <dbReference type="Proteomes" id="UP000615760"/>
    </source>
</evidence>
<protein>
    <submittedName>
        <fullName evidence="1">Uncharacterized protein</fullName>
    </submittedName>
</protein>